<dbReference type="InterPro" id="IPR038695">
    <property type="entry name" value="Saro_0823-like_sf"/>
</dbReference>
<reference evidence="2" key="1">
    <citation type="journal article" date="2019" name="Int. J. Syst. Evol. Microbiol.">
        <title>The Global Catalogue of Microorganisms (GCM) 10K type strain sequencing project: providing services to taxonomists for standard genome sequencing and annotation.</title>
        <authorList>
            <consortium name="The Broad Institute Genomics Platform"/>
            <consortium name="The Broad Institute Genome Sequencing Center for Infectious Disease"/>
            <person name="Wu L."/>
            <person name="Ma J."/>
        </authorList>
    </citation>
    <scope>NUCLEOTIDE SEQUENCE [LARGE SCALE GENOMIC DNA]</scope>
    <source>
        <strain evidence="2">JCM 18392</strain>
    </source>
</reference>
<accession>A0ABP9DVP7</accession>
<dbReference type="RefSeq" id="WP_345294341.1">
    <property type="nucleotide sequence ID" value="NZ_BAABJY010000001.1"/>
</dbReference>
<gene>
    <name evidence="1" type="ORF">GCM10023332_09530</name>
</gene>
<dbReference type="InterPro" id="IPR003795">
    <property type="entry name" value="DUF192"/>
</dbReference>
<sequence>MPCFRGFPALLGASLLGAFVPVAGGCARGHWVEVAGERYTVEVADDDEERARGLMFRDALEQDRGMLFIHDRAEPRWFWMKNTRIPLDILYFDESLRLVSQQRNVPPCSSGNLCPTYPSELPARFVLELNAGEAARLGLEDGDVLRLGPDIQPAP</sequence>
<comment type="caution">
    <text evidence="1">The sequence shown here is derived from an EMBL/GenBank/DDBJ whole genome shotgun (WGS) entry which is preliminary data.</text>
</comment>
<dbReference type="PANTHER" id="PTHR37953:SF1">
    <property type="entry name" value="UPF0127 PROTEIN MJ1496"/>
    <property type="match status" value="1"/>
</dbReference>
<dbReference type="EMBL" id="BAABJY010000001">
    <property type="protein sequence ID" value="GAA4859670.1"/>
    <property type="molecule type" value="Genomic_DNA"/>
</dbReference>
<evidence type="ECO:0000313" key="1">
    <source>
        <dbReference type="EMBL" id="GAA4859670.1"/>
    </source>
</evidence>
<dbReference type="PANTHER" id="PTHR37953">
    <property type="entry name" value="UPF0127 PROTEIN MJ1496"/>
    <property type="match status" value="1"/>
</dbReference>
<dbReference type="Proteomes" id="UP001501323">
    <property type="component" value="Unassembled WGS sequence"/>
</dbReference>
<keyword evidence="2" id="KW-1185">Reference proteome</keyword>
<dbReference type="PROSITE" id="PS51257">
    <property type="entry name" value="PROKAR_LIPOPROTEIN"/>
    <property type="match status" value="1"/>
</dbReference>
<dbReference type="Gene3D" id="2.60.120.1140">
    <property type="entry name" value="Protein of unknown function DUF192"/>
    <property type="match status" value="1"/>
</dbReference>
<dbReference type="Pfam" id="PF02643">
    <property type="entry name" value="DUF192"/>
    <property type="match status" value="1"/>
</dbReference>
<protein>
    <submittedName>
        <fullName evidence="1">DUF192 domain-containing protein</fullName>
    </submittedName>
</protein>
<name>A0ABP9DVP7_9GAMM</name>
<evidence type="ECO:0000313" key="2">
    <source>
        <dbReference type="Proteomes" id="UP001501323"/>
    </source>
</evidence>
<proteinExistence type="predicted"/>
<organism evidence="1 2">
    <name type="scientific">Luteimonas vadosa</name>
    <dbReference type="NCBI Taxonomy" id="1165507"/>
    <lineage>
        <taxon>Bacteria</taxon>
        <taxon>Pseudomonadati</taxon>
        <taxon>Pseudomonadota</taxon>
        <taxon>Gammaproteobacteria</taxon>
        <taxon>Lysobacterales</taxon>
        <taxon>Lysobacteraceae</taxon>
        <taxon>Luteimonas</taxon>
    </lineage>
</organism>